<evidence type="ECO:0000256" key="1">
    <source>
        <dbReference type="ARBA" id="ARBA00005964"/>
    </source>
</evidence>
<feature type="signal peptide" evidence="3">
    <location>
        <begin position="1"/>
        <end position="19"/>
    </location>
</feature>
<dbReference type="GO" id="GO:0016787">
    <property type="term" value="F:hydrolase activity"/>
    <property type="evidence" value="ECO:0007669"/>
    <property type="project" value="UniProtKB-KW"/>
</dbReference>
<evidence type="ECO:0000256" key="2">
    <source>
        <dbReference type="ARBA" id="ARBA00022801"/>
    </source>
</evidence>
<dbReference type="PROSITE" id="PS00122">
    <property type="entry name" value="CARBOXYLESTERASE_B_1"/>
    <property type="match status" value="1"/>
</dbReference>
<dbReference type="AlphaFoldDB" id="A0A6G1IRJ6"/>
<evidence type="ECO:0000313" key="6">
    <source>
        <dbReference type="Proteomes" id="UP000799291"/>
    </source>
</evidence>
<accession>A0A6G1IRJ6</accession>
<reference evidence="5" key="1">
    <citation type="journal article" date="2020" name="Stud. Mycol.">
        <title>101 Dothideomycetes genomes: a test case for predicting lifestyles and emergence of pathogens.</title>
        <authorList>
            <person name="Haridas S."/>
            <person name="Albert R."/>
            <person name="Binder M."/>
            <person name="Bloem J."/>
            <person name="Labutti K."/>
            <person name="Salamov A."/>
            <person name="Andreopoulos B."/>
            <person name="Baker S."/>
            <person name="Barry K."/>
            <person name="Bills G."/>
            <person name="Bluhm B."/>
            <person name="Cannon C."/>
            <person name="Castanera R."/>
            <person name="Culley D."/>
            <person name="Daum C."/>
            <person name="Ezra D."/>
            <person name="Gonzalez J."/>
            <person name="Henrissat B."/>
            <person name="Kuo A."/>
            <person name="Liang C."/>
            <person name="Lipzen A."/>
            <person name="Lutzoni F."/>
            <person name="Magnuson J."/>
            <person name="Mondo S."/>
            <person name="Nolan M."/>
            <person name="Ohm R."/>
            <person name="Pangilinan J."/>
            <person name="Park H.-J."/>
            <person name="Ramirez L."/>
            <person name="Alfaro M."/>
            <person name="Sun H."/>
            <person name="Tritt A."/>
            <person name="Yoshinaga Y."/>
            <person name="Zwiers L.-H."/>
            <person name="Turgeon B."/>
            <person name="Goodwin S."/>
            <person name="Spatafora J."/>
            <person name="Crous P."/>
            <person name="Grigoriev I."/>
        </authorList>
    </citation>
    <scope>NUCLEOTIDE SEQUENCE</scope>
    <source>
        <strain evidence="5">CBS 122367</strain>
    </source>
</reference>
<keyword evidence="6" id="KW-1185">Reference proteome</keyword>
<organism evidence="5 6">
    <name type="scientific">Lentithecium fluviatile CBS 122367</name>
    <dbReference type="NCBI Taxonomy" id="1168545"/>
    <lineage>
        <taxon>Eukaryota</taxon>
        <taxon>Fungi</taxon>
        <taxon>Dikarya</taxon>
        <taxon>Ascomycota</taxon>
        <taxon>Pezizomycotina</taxon>
        <taxon>Dothideomycetes</taxon>
        <taxon>Pleosporomycetidae</taxon>
        <taxon>Pleosporales</taxon>
        <taxon>Massarineae</taxon>
        <taxon>Lentitheciaceae</taxon>
        <taxon>Lentithecium</taxon>
    </lineage>
</organism>
<dbReference type="InterPro" id="IPR019819">
    <property type="entry name" value="Carboxylesterase_B_CS"/>
</dbReference>
<feature type="chain" id="PRO_5026371160" description="Carboxylic ester hydrolase" evidence="3">
    <location>
        <begin position="20"/>
        <end position="605"/>
    </location>
</feature>
<dbReference type="InterPro" id="IPR019826">
    <property type="entry name" value="Carboxylesterase_B_AS"/>
</dbReference>
<keyword evidence="2 3" id="KW-0378">Hydrolase</keyword>
<dbReference type="InterPro" id="IPR029058">
    <property type="entry name" value="AB_hydrolase_fold"/>
</dbReference>
<feature type="domain" description="Carboxylesterase type B" evidence="4">
    <location>
        <begin position="54"/>
        <end position="549"/>
    </location>
</feature>
<evidence type="ECO:0000313" key="5">
    <source>
        <dbReference type="EMBL" id="KAF2680775.1"/>
    </source>
</evidence>
<evidence type="ECO:0000259" key="4">
    <source>
        <dbReference type="Pfam" id="PF00135"/>
    </source>
</evidence>
<evidence type="ECO:0000256" key="3">
    <source>
        <dbReference type="RuleBase" id="RU361235"/>
    </source>
</evidence>
<dbReference type="InterPro" id="IPR050309">
    <property type="entry name" value="Type-B_Carboxylest/Lipase"/>
</dbReference>
<sequence>MAPFSVLLVLASAIPGIAALPHVKPFDNLKRQVNFSAGSLQVDLGYAIYEGVANSSTRLNTFKGIRFAAPPIGKLRWQAPVPPTTNRSATISAASFGSMCPQSSNAGSNFGTDTRPSSEDCLFLNVYAPQNASNLPVLVWIHGGGYGVGDGTQDMSNIINANDNAFVGVAIQYRLGAFGFLAGDEVFRNGVTNAGILDQTFAFQWVQAYIELFGGDPSQVTISGVSAGAGSVMLQDIAYGGTLGTSLFVNSISASPYLPQQYGYKDWVPSQSYYAFAAAAGCPPQWAYGNSSQTIFQCLVSKDSPSLIKASASVSSSGTYGSWGFLPVTDGVFIQSAPSQALLHRKVNGLNHLSGNNAEEGSLFVTPNITTENDLVSWIRLVFPLLADDDIAKLLYYYSSSNDSDANATSFATAGDEGTTALNISQTAVGQQQRANNIYSETTFVCPSYWLAEAYNAHGLTGYKYQYSVVNAVHGSDQAAYFGQPTPNMGPDFVLAFQRIWGNFVTTGNPSISASIANGARANGTAQSGLEDWPVFAMWDRRMANLNQTGGTPMESQNAFTGDGYTIYTDPGLTNNLELVDVYEWEGGRGKRCDFWKSVWGLVPE</sequence>
<dbReference type="PANTHER" id="PTHR11559">
    <property type="entry name" value="CARBOXYLESTERASE"/>
    <property type="match status" value="1"/>
</dbReference>
<gene>
    <name evidence="5" type="ORF">K458DRAFT_479649</name>
</gene>
<name>A0A6G1IRJ6_9PLEO</name>
<dbReference type="Pfam" id="PF00135">
    <property type="entry name" value="COesterase"/>
    <property type="match status" value="1"/>
</dbReference>
<dbReference type="PROSITE" id="PS00941">
    <property type="entry name" value="CARBOXYLESTERASE_B_2"/>
    <property type="match status" value="1"/>
</dbReference>
<dbReference type="Gene3D" id="3.40.50.1820">
    <property type="entry name" value="alpha/beta hydrolase"/>
    <property type="match status" value="1"/>
</dbReference>
<dbReference type="Proteomes" id="UP000799291">
    <property type="component" value="Unassembled WGS sequence"/>
</dbReference>
<dbReference type="EMBL" id="MU005594">
    <property type="protein sequence ID" value="KAF2680775.1"/>
    <property type="molecule type" value="Genomic_DNA"/>
</dbReference>
<dbReference type="InterPro" id="IPR002018">
    <property type="entry name" value="CarbesteraseB"/>
</dbReference>
<proteinExistence type="inferred from homology"/>
<keyword evidence="3" id="KW-0732">Signal</keyword>
<comment type="similarity">
    <text evidence="1 3">Belongs to the type-B carboxylesterase/lipase family.</text>
</comment>
<protein>
    <recommendedName>
        <fullName evidence="3">Carboxylic ester hydrolase</fullName>
        <ecNumber evidence="3">3.1.1.-</ecNumber>
    </recommendedName>
</protein>
<dbReference type="OrthoDB" id="408631at2759"/>
<dbReference type="SUPFAM" id="SSF53474">
    <property type="entry name" value="alpha/beta-Hydrolases"/>
    <property type="match status" value="1"/>
</dbReference>
<dbReference type="EC" id="3.1.1.-" evidence="3"/>